<evidence type="ECO:0008006" key="7">
    <source>
        <dbReference type="Google" id="ProtNLM"/>
    </source>
</evidence>
<dbReference type="InterPro" id="IPR051448">
    <property type="entry name" value="CdaR-like_regulators"/>
</dbReference>
<evidence type="ECO:0000259" key="4">
    <source>
        <dbReference type="Pfam" id="PF17853"/>
    </source>
</evidence>
<dbReference type="InterPro" id="IPR025736">
    <property type="entry name" value="PucR_C-HTH_dom"/>
</dbReference>
<reference evidence="5 6" key="1">
    <citation type="submission" date="2013-01" db="EMBL/GenBank/DDBJ databases">
        <title>The Genome Sequence of Clostridium bolteae 90B8.</title>
        <authorList>
            <consortium name="The Broad Institute Genome Sequencing Platform"/>
            <person name="Earl A."/>
            <person name="Ward D."/>
            <person name="Feldgarden M."/>
            <person name="Gevers D."/>
            <person name="Courvalin P."/>
            <person name="Lambert T."/>
            <person name="Walker B."/>
            <person name="Young S.K."/>
            <person name="Zeng Q."/>
            <person name="Gargeya S."/>
            <person name="Fitzgerald M."/>
            <person name="Haas B."/>
            <person name="Abouelleil A."/>
            <person name="Alvarado L."/>
            <person name="Arachchi H.M."/>
            <person name="Berlin A.M."/>
            <person name="Chapman S.B."/>
            <person name="Dewar J."/>
            <person name="Goldberg J."/>
            <person name="Griggs A."/>
            <person name="Gujja S."/>
            <person name="Hansen M."/>
            <person name="Howarth C."/>
            <person name="Imamovic A."/>
            <person name="Larimer J."/>
            <person name="McCowan C."/>
            <person name="Murphy C."/>
            <person name="Neiman D."/>
            <person name="Pearson M."/>
            <person name="Priest M."/>
            <person name="Roberts A."/>
            <person name="Saif S."/>
            <person name="Shea T."/>
            <person name="Sisk P."/>
            <person name="Sykes S."/>
            <person name="Wortman J."/>
            <person name="Nusbaum C."/>
            <person name="Birren B."/>
        </authorList>
    </citation>
    <scope>NUCLEOTIDE SEQUENCE [LARGE SCALE GENOMIC DNA]</scope>
    <source>
        <strain evidence="5 6">90B8</strain>
    </source>
</reference>
<accession>R0AEK3</accession>
<dbReference type="InterPro" id="IPR041522">
    <property type="entry name" value="CdaR_GGDEF"/>
</dbReference>
<dbReference type="InterPro" id="IPR012914">
    <property type="entry name" value="PucR_dom"/>
</dbReference>
<organism evidence="5 6">
    <name type="scientific">Enterocloster bolteae 90B8</name>
    <dbReference type="NCBI Taxonomy" id="997897"/>
    <lineage>
        <taxon>Bacteria</taxon>
        <taxon>Bacillati</taxon>
        <taxon>Bacillota</taxon>
        <taxon>Clostridia</taxon>
        <taxon>Lachnospirales</taxon>
        <taxon>Lachnospiraceae</taxon>
        <taxon>Enterocloster</taxon>
    </lineage>
</organism>
<dbReference type="Pfam" id="PF07905">
    <property type="entry name" value="PucR"/>
    <property type="match status" value="1"/>
</dbReference>
<evidence type="ECO:0000259" key="2">
    <source>
        <dbReference type="Pfam" id="PF07905"/>
    </source>
</evidence>
<evidence type="ECO:0000256" key="1">
    <source>
        <dbReference type="ARBA" id="ARBA00006754"/>
    </source>
</evidence>
<dbReference type="AlphaFoldDB" id="R0AEK3"/>
<dbReference type="PANTHER" id="PTHR33744:SF7">
    <property type="entry name" value="PUCR FAMILY TRANSCRIPTIONAL REGULATOR"/>
    <property type="match status" value="1"/>
</dbReference>
<dbReference type="HOGENOM" id="CLU_017436_3_2_9"/>
<dbReference type="EMBL" id="AGYG01000028">
    <property type="protein sequence ID" value="ENZ34808.1"/>
    <property type="molecule type" value="Genomic_DNA"/>
</dbReference>
<feature type="domain" description="Purine catabolism PurC-like" evidence="2">
    <location>
        <begin position="19"/>
        <end position="141"/>
    </location>
</feature>
<dbReference type="PANTHER" id="PTHR33744">
    <property type="entry name" value="CARBOHYDRATE DIACID REGULATOR"/>
    <property type="match status" value="1"/>
</dbReference>
<dbReference type="Pfam" id="PF17853">
    <property type="entry name" value="GGDEF_2"/>
    <property type="match status" value="1"/>
</dbReference>
<gene>
    <name evidence="5" type="ORF">HMPREF1097_04198</name>
</gene>
<evidence type="ECO:0000313" key="5">
    <source>
        <dbReference type="EMBL" id="ENZ34808.1"/>
    </source>
</evidence>
<dbReference type="Pfam" id="PF13556">
    <property type="entry name" value="HTH_30"/>
    <property type="match status" value="1"/>
</dbReference>
<sequence>MAGQMMAVREKMGLTVRELLLAEEMKDIKVLAGDRGLDKEIKGVTIIEAPDIVKFIDGGEVLLTGLYAFRSCTVDEFRTYINELSRKSVSALVLKRGRKVENADTKIELLFTFAQEHNIPVLEVPFEVSFRDVMSLIMERLFNEEVTRLKYFKTTHDNFAALAIAPDSTGKGVDEILDVLSKLIRNPVAVYNQNLTCLAATDQAPREFAVSRDAVPFDPGTYSNYTYMRQKGEIPQCLIQVKMSFREKIYLVVTELNQPFGTMDCIAAESAITALRFEFSRQYAVTELEKKFQNDIIHNILNGKIHSMGELQKNTSLLGVDINGSYRVIVFGMTNESMARGDFKAKVKDIDVLSDLIRSRISKAKIHNDLDKIVVIQEVEREQTQEEYRKNIKKIAEQVQADVARYNKYLKIKAGAGRVVDGIINLPESFKEANEAFMFVDVAGETPEDGGPQIMLFADLGIFKLLCQLSDPSMLLEYVPEGLQKLYNYKKPQRDDLITTLRAYLDRNLNLSKTAQDLYVHYKTAVYRIEKIEKLTGIDFDNANEVLAVRIGLVVYKMIENYNKDFI</sequence>
<feature type="domain" description="PucR C-terminal helix-turn-helix" evidence="3">
    <location>
        <begin position="497"/>
        <end position="553"/>
    </location>
</feature>
<name>R0AEK3_9FIRM</name>
<protein>
    <recommendedName>
        <fullName evidence="7">PucR family transcriptional regulator</fullName>
    </recommendedName>
</protein>
<comment type="caution">
    <text evidence="5">The sequence shown here is derived from an EMBL/GenBank/DDBJ whole genome shotgun (WGS) entry which is preliminary data.</text>
</comment>
<dbReference type="Gene3D" id="1.10.10.2840">
    <property type="entry name" value="PucR C-terminal helix-turn-helix domain"/>
    <property type="match status" value="1"/>
</dbReference>
<comment type="similarity">
    <text evidence="1">Belongs to the CdaR family.</text>
</comment>
<feature type="domain" description="CdaR GGDEF-like" evidence="4">
    <location>
        <begin position="310"/>
        <end position="436"/>
    </location>
</feature>
<dbReference type="InterPro" id="IPR042070">
    <property type="entry name" value="PucR_C-HTH_sf"/>
</dbReference>
<proteinExistence type="inferred from homology"/>
<dbReference type="PATRIC" id="fig|997897.5.peg.4420"/>
<dbReference type="Proteomes" id="UP000013041">
    <property type="component" value="Unassembled WGS sequence"/>
</dbReference>
<evidence type="ECO:0000313" key="6">
    <source>
        <dbReference type="Proteomes" id="UP000013041"/>
    </source>
</evidence>
<evidence type="ECO:0000259" key="3">
    <source>
        <dbReference type="Pfam" id="PF13556"/>
    </source>
</evidence>